<comment type="caution">
    <text evidence="1">The sequence shown here is derived from an EMBL/GenBank/DDBJ whole genome shotgun (WGS) entry which is preliminary data.</text>
</comment>
<evidence type="ECO:0008006" key="3">
    <source>
        <dbReference type="Google" id="ProtNLM"/>
    </source>
</evidence>
<protein>
    <recommendedName>
        <fullName evidence="3">DNA-binding protein</fullName>
    </recommendedName>
</protein>
<evidence type="ECO:0000313" key="1">
    <source>
        <dbReference type="EMBL" id="MDE5420196.1"/>
    </source>
</evidence>
<evidence type="ECO:0000313" key="2">
    <source>
        <dbReference type="Proteomes" id="UP001528920"/>
    </source>
</evidence>
<dbReference type="RefSeq" id="WP_275111526.1">
    <property type="nucleotide sequence ID" value="NZ_JAKJSC010000008.1"/>
</dbReference>
<accession>A0ABT5VXX5</accession>
<sequence length="117" mass="13368">MVKILDVVERLMRMDRLIKDGRTGSAKNMANELGISRSHLFNHFDEFKDLGIEISYNRDSGSYEYSGEMELEIQNPFRVIKSEKQLIDINGGGFLQESKFSGLLVINFDSILAYSLI</sequence>
<reference evidence="1 2" key="1">
    <citation type="submission" date="2022-01" db="EMBL/GenBank/DDBJ databases">
        <title>Labilibaculum sp. nov, a marine bacterium isolated from Antarctica.</title>
        <authorList>
            <person name="Dai W."/>
        </authorList>
    </citation>
    <scope>NUCLEOTIDE SEQUENCE [LARGE SCALE GENOMIC DNA]</scope>
    <source>
        <strain evidence="1 2">DW002</strain>
    </source>
</reference>
<dbReference type="EMBL" id="JAKJSC010000008">
    <property type="protein sequence ID" value="MDE5420196.1"/>
    <property type="molecule type" value="Genomic_DNA"/>
</dbReference>
<gene>
    <name evidence="1" type="ORF">L3049_19570</name>
</gene>
<proteinExistence type="predicted"/>
<organism evidence="1 2">
    <name type="scientific">Paralabilibaculum antarcticum</name>
    <dbReference type="NCBI Taxonomy" id="2912572"/>
    <lineage>
        <taxon>Bacteria</taxon>
        <taxon>Pseudomonadati</taxon>
        <taxon>Bacteroidota</taxon>
        <taxon>Bacteroidia</taxon>
        <taxon>Marinilabiliales</taxon>
        <taxon>Marinifilaceae</taxon>
        <taxon>Paralabilibaculum</taxon>
    </lineage>
</organism>
<dbReference type="Proteomes" id="UP001528920">
    <property type="component" value="Unassembled WGS sequence"/>
</dbReference>
<name>A0ABT5VXX5_9BACT</name>
<keyword evidence="2" id="KW-1185">Reference proteome</keyword>